<keyword evidence="1" id="KW-0472">Membrane</keyword>
<dbReference type="RefSeq" id="WP_086570342.1">
    <property type="nucleotide sequence ID" value="NZ_NGFP01000030.1"/>
</dbReference>
<dbReference type="NCBIfam" id="NF038083">
    <property type="entry name" value="CU044_5270_fam"/>
    <property type="match status" value="1"/>
</dbReference>
<evidence type="ECO:0000256" key="1">
    <source>
        <dbReference type="SAM" id="Phobius"/>
    </source>
</evidence>
<keyword evidence="1" id="KW-1133">Transmembrane helix</keyword>
<comment type="caution">
    <text evidence="2">The sequence shown here is derived from an EMBL/GenBank/DDBJ whole genome shotgun (WGS) entry which is preliminary data.</text>
</comment>
<keyword evidence="3" id="KW-1185">Reference proteome</keyword>
<dbReference type="AlphaFoldDB" id="A0A243RS81"/>
<keyword evidence="1" id="KW-0812">Transmembrane</keyword>
<dbReference type="EMBL" id="NGFP01000030">
    <property type="protein sequence ID" value="OUC97861.1"/>
    <property type="molecule type" value="Genomic_DNA"/>
</dbReference>
<evidence type="ECO:0000313" key="3">
    <source>
        <dbReference type="Proteomes" id="UP000194761"/>
    </source>
</evidence>
<dbReference type="InterPro" id="IPR047789">
    <property type="entry name" value="CU044_5270-like"/>
</dbReference>
<name>A0A243RS81_9ACTN</name>
<protein>
    <recommendedName>
        <fullName evidence="4">CU044_5270 family protein</fullName>
    </recommendedName>
</protein>
<sequence length="282" mass="30126">MDDLDTLATLLTKPEPSTEAITRSRSRLQDRMRGRTRRRIGWLMPGVGLATAAAAVVAVIATGVTTPAGAPVSGREVLLMAAASAERTPQGSGTYWYVRSEWSDPEIPAMESWTRRDGRRWTKGEPGDPPGVAVPAPLPLSLKGAEVSFEDLEGLPTDPEALKARITERKGRADDMSRSEQRGDPLLPLLSLISELPTPSEVRSAAFQALAATPGVESRGAVEGGQELLIPNPDGESPIKLVVDPETARVTRTNLLLTGDGGVAGTDEFISVTTDWTDRSPR</sequence>
<reference evidence="2 3" key="1">
    <citation type="submission" date="2017-05" db="EMBL/GenBank/DDBJ databases">
        <title>Biotechnological potential of actinobacteria isolated from South African environments.</title>
        <authorList>
            <person name="Le Roes-Hill M."/>
            <person name="Prins A."/>
            <person name="Durrell K.A."/>
        </authorList>
    </citation>
    <scope>NUCLEOTIDE SEQUENCE [LARGE SCALE GENOMIC DNA]</scope>
    <source>
        <strain evidence="2">M26</strain>
    </source>
</reference>
<evidence type="ECO:0008006" key="4">
    <source>
        <dbReference type="Google" id="ProtNLM"/>
    </source>
</evidence>
<accession>A0A243RS81</accession>
<dbReference type="Proteomes" id="UP000194761">
    <property type="component" value="Unassembled WGS sequence"/>
</dbReference>
<proteinExistence type="predicted"/>
<evidence type="ECO:0000313" key="2">
    <source>
        <dbReference type="EMBL" id="OUC97861.1"/>
    </source>
</evidence>
<feature type="transmembrane region" description="Helical" evidence="1">
    <location>
        <begin position="40"/>
        <end position="61"/>
    </location>
</feature>
<organism evidence="2 3">
    <name type="scientific">Streptosporangium minutum</name>
    <dbReference type="NCBI Taxonomy" id="569862"/>
    <lineage>
        <taxon>Bacteria</taxon>
        <taxon>Bacillati</taxon>
        <taxon>Actinomycetota</taxon>
        <taxon>Actinomycetes</taxon>
        <taxon>Streptosporangiales</taxon>
        <taxon>Streptosporangiaceae</taxon>
        <taxon>Streptosporangium</taxon>
    </lineage>
</organism>
<gene>
    <name evidence="2" type="ORF">CA984_09440</name>
</gene>